<accession>A0A0A0HVY1</accession>
<dbReference type="AlphaFoldDB" id="A0A0A0HVY1"/>
<evidence type="ECO:0000313" key="2">
    <source>
        <dbReference type="Proteomes" id="UP000030014"/>
    </source>
</evidence>
<dbReference type="RefSeq" id="WP_039260140.1">
    <property type="nucleotide sequence ID" value="NZ_JDRY01000170.1"/>
</dbReference>
<proteinExistence type="predicted"/>
<dbReference type="EMBL" id="JDRY01000170">
    <property type="protein sequence ID" value="KGM93314.1"/>
    <property type="molecule type" value="Genomic_DNA"/>
</dbReference>
<protein>
    <submittedName>
        <fullName evidence="1">Uncharacterized protein</fullName>
    </submittedName>
</protein>
<evidence type="ECO:0000313" key="1">
    <source>
        <dbReference type="EMBL" id="KGM93314.1"/>
    </source>
</evidence>
<sequence>MAGKIRPSNVNNEARYKLIGYSTYNGNSTSPSNNNEIGLFNEKLDETWNDTGAFYICNTSQYIEIEIYDNCTIWRYPPITYNDYCALFKIEKMENEKWKDVTENVTQTCTKHLIENWERTIVDLPKGHYKFSISKDGESRIDTEWYIEKSILKYFFIKKDNKIYSLNKNIYKDNIIPRNIEDLKIVKELKNIEQIRDIFKKEDLNKYGTPQVNISEELLRKLQGFEIIEWSDDKEENKLNISGEYKDKIFKCFEEPELLVWIDDKDVNKVSLIGEIESTKILDKAEDYDLLMWTDDKNIKEAKITYETEPYRPIDALKTINDGTFDVLVKELEN</sequence>
<organism evidence="1 2">
    <name type="scientific">Clostridium botulinum C/D str. DC5</name>
    <dbReference type="NCBI Taxonomy" id="1443128"/>
    <lineage>
        <taxon>Bacteria</taxon>
        <taxon>Bacillati</taxon>
        <taxon>Bacillota</taxon>
        <taxon>Clostridia</taxon>
        <taxon>Eubacteriales</taxon>
        <taxon>Clostridiaceae</taxon>
        <taxon>Clostridium</taxon>
    </lineage>
</organism>
<dbReference type="Proteomes" id="UP000030014">
    <property type="component" value="Unassembled WGS sequence"/>
</dbReference>
<comment type="caution">
    <text evidence="1">The sequence shown here is derived from an EMBL/GenBank/DDBJ whole genome shotgun (WGS) entry which is preliminary data.</text>
</comment>
<gene>
    <name evidence="1" type="ORF">Z955_15155</name>
</gene>
<reference evidence="1 2" key="1">
    <citation type="submission" date="2014-01" db="EMBL/GenBank/DDBJ databases">
        <title>Plasmidome dynamics in the species complex Clostridium novyi sensu lato converts strains of independent lineages into distinctly different pathogens.</title>
        <authorList>
            <person name="Skarin H."/>
            <person name="Segerman B."/>
        </authorList>
    </citation>
    <scope>NUCLEOTIDE SEQUENCE [LARGE SCALE GENOMIC DNA]</scope>
    <source>
        <strain evidence="1 2">DC5</strain>
    </source>
</reference>
<name>A0A0A0HVY1_CLOBO</name>